<dbReference type="HOGENOM" id="CLU_009958_4_2_1"/>
<name>A0A0C9WY60_9AGAR</name>
<evidence type="ECO:0000313" key="2">
    <source>
        <dbReference type="Proteomes" id="UP000054477"/>
    </source>
</evidence>
<proteinExistence type="predicted"/>
<dbReference type="AlphaFoldDB" id="A0A0C9WY60"/>
<dbReference type="CDD" id="cd10170">
    <property type="entry name" value="ASKHA_NBD_HSP70"/>
    <property type="match status" value="1"/>
</dbReference>
<dbReference type="PANTHER" id="PTHR14187">
    <property type="entry name" value="ALPHA KINASE/ELONGATION FACTOR 2 KINASE"/>
    <property type="match status" value="1"/>
</dbReference>
<reference evidence="2" key="2">
    <citation type="submission" date="2015-01" db="EMBL/GenBank/DDBJ databases">
        <title>Evolutionary Origins and Diversification of the Mycorrhizal Mutualists.</title>
        <authorList>
            <consortium name="DOE Joint Genome Institute"/>
            <consortium name="Mycorrhizal Genomics Consortium"/>
            <person name="Kohler A."/>
            <person name="Kuo A."/>
            <person name="Nagy L.G."/>
            <person name="Floudas D."/>
            <person name="Copeland A."/>
            <person name="Barry K.W."/>
            <person name="Cichocki N."/>
            <person name="Veneault-Fourrey C."/>
            <person name="LaButti K."/>
            <person name="Lindquist E.A."/>
            <person name="Lipzen A."/>
            <person name="Lundell T."/>
            <person name="Morin E."/>
            <person name="Murat C."/>
            <person name="Riley R."/>
            <person name="Ohm R."/>
            <person name="Sun H."/>
            <person name="Tunlid A."/>
            <person name="Henrissat B."/>
            <person name="Grigoriev I.V."/>
            <person name="Hibbett D.S."/>
            <person name="Martin F."/>
        </authorList>
    </citation>
    <scope>NUCLEOTIDE SEQUENCE [LARGE SCALE GENOMIC DNA]</scope>
    <source>
        <strain evidence="2">LaAM-08-1</strain>
    </source>
</reference>
<protein>
    <submittedName>
        <fullName evidence="1">Unplaced genomic scaffold K443scaffold_285, whole genome shotgun sequence</fullName>
    </submittedName>
</protein>
<accession>A0A0C9WY60</accession>
<keyword evidence="2" id="KW-1185">Reference proteome</keyword>
<gene>
    <name evidence="1" type="ORF">K443DRAFT_111431</name>
</gene>
<dbReference type="EMBL" id="KN838820">
    <property type="protein sequence ID" value="KIJ93868.1"/>
    <property type="molecule type" value="Genomic_DNA"/>
</dbReference>
<dbReference type="OrthoDB" id="2963168at2759"/>
<dbReference type="PANTHER" id="PTHR14187:SF5">
    <property type="entry name" value="HEAT SHOCK 70 KDA PROTEIN 12A"/>
    <property type="match status" value="1"/>
</dbReference>
<dbReference type="SUPFAM" id="SSF53067">
    <property type="entry name" value="Actin-like ATPase domain"/>
    <property type="match status" value="2"/>
</dbReference>
<dbReference type="Proteomes" id="UP000054477">
    <property type="component" value="Unassembled WGS sequence"/>
</dbReference>
<reference evidence="1 2" key="1">
    <citation type="submission" date="2014-04" db="EMBL/GenBank/DDBJ databases">
        <authorList>
            <consortium name="DOE Joint Genome Institute"/>
            <person name="Kuo A."/>
            <person name="Kohler A."/>
            <person name="Nagy L.G."/>
            <person name="Floudas D."/>
            <person name="Copeland A."/>
            <person name="Barry K.W."/>
            <person name="Cichocki N."/>
            <person name="Veneault-Fourrey C."/>
            <person name="LaButti K."/>
            <person name="Lindquist E.A."/>
            <person name="Lipzen A."/>
            <person name="Lundell T."/>
            <person name="Morin E."/>
            <person name="Murat C."/>
            <person name="Sun H."/>
            <person name="Tunlid A."/>
            <person name="Henrissat B."/>
            <person name="Grigoriev I.V."/>
            <person name="Hibbett D.S."/>
            <person name="Martin F."/>
            <person name="Nordberg H.P."/>
            <person name="Cantor M.N."/>
            <person name="Hua S.X."/>
        </authorList>
    </citation>
    <scope>NUCLEOTIDE SEQUENCE [LARGE SCALE GENOMIC DNA]</scope>
    <source>
        <strain evidence="1 2">LaAM-08-1</strain>
    </source>
</reference>
<dbReference type="STRING" id="1095629.A0A0C9WY60"/>
<evidence type="ECO:0000313" key="1">
    <source>
        <dbReference type="EMBL" id="KIJ93868.1"/>
    </source>
</evidence>
<dbReference type="InterPro" id="IPR043129">
    <property type="entry name" value="ATPase_NBD"/>
</dbReference>
<sequence>MSSSRSVYRGPHRKLVLAFDVGTTYSGISYSVLYPGQVPEIKGVTRFPAHEQISGASKIPTIIYYDRNGQVRAVGAEAMREGIYETAEDEMWIKTEWFKLHLRPKTEASRHIANEIPPLPLNKTVTEVLGDFLKYLFECASSYIQDTHVNGPDLWASVEKDIDYVLSHPNGWEGIQQTQMRQAAIQAGLIPDTRTGHERISFVTEGEASLHFSIQNGLPSGVMKQGDGVVIVNAGGSTIHVNAYSRNTKGVIEEIAAPQCHFQGSASVSIHARLFLEKLLADSPFIEDMDYIIQCFDKTTKHRFRSIGESQYIKFGSTRDNDATYGIRFGQLKLQGSDVANFFEPSVKSIVNAVVEQRNSAHKSISHVVLLGDFSDNDWLYIKVLESLRPLGLNVLRPENHVSKAVSDGAIYFYLGHFVRTRAFKMVYGDFSYIPYDSSDPGHGRRQDNTFLSVAFLTKADTLSTTDVMQKVDALNEEIFQAAALLGEMLQNTDRTIRTQEQITEAFEKARWMLGEQIANILAAESLNLHTNLNPLLAQVVLQIAITTWCRFVISSWKPGDTTAEGFLAAIYSEIRRVGE</sequence>
<organism evidence="1 2">
    <name type="scientific">Laccaria amethystina LaAM-08-1</name>
    <dbReference type="NCBI Taxonomy" id="1095629"/>
    <lineage>
        <taxon>Eukaryota</taxon>
        <taxon>Fungi</taxon>
        <taxon>Dikarya</taxon>
        <taxon>Basidiomycota</taxon>
        <taxon>Agaricomycotina</taxon>
        <taxon>Agaricomycetes</taxon>
        <taxon>Agaricomycetidae</taxon>
        <taxon>Agaricales</taxon>
        <taxon>Agaricineae</taxon>
        <taxon>Hydnangiaceae</taxon>
        <taxon>Laccaria</taxon>
    </lineage>
</organism>
<dbReference type="Gene3D" id="3.30.420.40">
    <property type="match status" value="1"/>
</dbReference>